<gene>
    <name evidence="4" type="ORF">SAMN05421541_103475</name>
</gene>
<dbReference type="PANTHER" id="PTHR45833">
    <property type="entry name" value="METHIONINE SYNTHASE"/>
    <property type="match status" value="1"/>
</dbReference>
<dbReference type="Pfam" id="PF02607">
    <property type="entry name" value="B12-binding_2"/>
    <property type="match status" value="1"/>
</dbReference>
<keyword evidence="1" id="KW-0479">Metal-binding</keyword>
<keyword evidence="2" id="KW-0170">Cobalt</keyword>
<dbReference type="InterPro" id="IPR006158">
    <property type="entry name" value="Cobalamin-bd"/>
</dbReference>
<organism evidence="4 5">
    <name type="scientific">Actinoplanes philippinensis</name>
    <dbReference type="NCBI Taxonomy" id="35752"/>
    <lineage>
        <taxon>Bacteria</taxon>
        <taxon>Bacillati</taxon>
        <taxon>Actinomycetota</taxon>
        <taxon>Actinomycetes</taxon>
        <taxon>Micromonosporales</taxon>
        <taxon>Micromonosporaceae</taxon>
        <taxon>Actinoplanes</taxon>
    </lineage>
</organism>
<evidence type="ECO:0000313" key="4">
    <source>
        <dbReference type="EMBL" id="SFE76732.1"/>
    </source>
</evidence>
<dbReference type="InterPro" id="IPR036724">
    <property type="entry name" value="Cobalamin-bd_sf"/>
</dbReference>
<dbReference type="Gene3D" id="3.40.50.280">
    <property type="entry name" value="Cobalamin-binding domain"/>
    <property type="match status" value="1"/>
</dbReference>
<keyword evidence="5" id="KW-1185">Reference proteome</keyword>
<name>A0A1I2D858_9ACTN</name>
<dbReference type="STRING" id="35752.SAMN05421541_103475"/>
<dbReference type="Gene3D" id="1.10.1240.10">
    <property type="entry name" value="Methionine synthase domain"/>
    <property type="match status" value="1"/>
</dbReference>
<evidence type="ECO:0000256" key="2">
    <source>
        <dbReference type="ARBA" id="ARBA00023285"/>
    </source>
</evidence>
<dbReference type="GO" id="GO:0046872">
    <property type="term" value="F:metal ion binding"/>
    <property type="evidence" value="ECO:0007669"/>
    <property type="project" value="UniProtKB-KW"/>
</dbReference>
<dbReference type="AlphaFoldDB" id="A0A1I2D858"/>
<accession>A0A1I2D858</accession>
<dbReference type="Pfam" id="PF02310">
    <property type="entry name" value="B12-binding"/>
    <property type="match status" value="1"/>
</dbReference>
<dbReference type="InterPro" id="IPR036594">
    <property type="entry name" value="Meth_synthase_dom"/>
</dbReference>
<protein>
    <submittedName>
        <fullName evidence="4">Methanogenic corrinoid protein MtbC1</fullName>
    </submittedName>
</protein>
<evidence type="ECO:0000256" key="1">
    <source>
        <dbReference type="ARBA" id="ARBA00022723"/>
    </source>
</evidence>
<dbReference type="GO" id="GO:0005829">
    <property type="term" value="C:cytosol"/>
    <property type="evidence" value="ECO:0007669"/>
    <property type="project" value="TreeGrafter"/>
</dbReference>
<dbReference type="Proteomes" id="UP000199645">
    <property type="component" value="Unassembled WGS sequence"/>
</dbReference>
<dbReference type="OrthoDB" id="3782345at2"/>
<feature type="domain" description="B12-binding" evidence="3">
    <location>
        <begin position="98"/>
        <end position="224"/>
    </location>
</feature>
<dbReference type="InterPro" id="IPR003759">
    <property type="entry name" value="Cbl-bd_cap"/>
</dbReference>
<dbReference type="GO" id="GO:0046653">
    <property type="term" value="P:tetrahydrofolate metabolic process"/>
    <property type="evidence" value="ECO:0007669"/>
    <property type="project" value="TreeGrafter"/>
</dbReference>
<dbReference type="RefSeq" id="WP_093612064.1">
    <property type="nucleotide sequence ID" value="NZ_BOMT01000003.1"/>
</dbReference>
<dbReference type="GO" id="GO:0050667">
    <property type="term" value="P:homocysteine metabolic process"/>
    <property type="evidence" value="ECO:0007669"/>
    <property type="project" value="TreeGrafter"/>
</dbReference>
<dbReference type="InterPro" id="IPR050554">
    <property type="entry name" value="Met_Synthase/Corrinoid"/>
</dbReference>
<dbReference type="GO" id="GO:0031419">
    <property type="term" value="F:cobalamin binding"/>
    <property type="evidence" value="ECO:0007669"/>
    <property type="project" value="InterPro"/>
</dbReference>
<dbReference type="SUPFAM" id="SSF52242">
    <property type="entry name" value="Cobalamin (vitamin B12)-binding domain"/>
    <property type="match status" value="1"/>
</dbReference>
<reference evidence="4 5" key="1">
    <citation type="submission" date="2016-10" db="EMBL/GenBank/DDBJ databases">
        <authorList>
            <person name="de Groot N.N."/>
        </authorList>
    </citation>
    <scope>NUCLEOTIDE SEQUENCE [LARGE SCALE GENOMIC DNA]</scope>
    <source>
        <strain evidence="4 5">DSM 43019</strain>
    </source>
</reference>
<dbReference type="EMBL" id="FONV01000003">
    <property type="protein sequence ID" value="SFE76732.1"/>
    <property type="molecule type" value="Genomic_DNA"/>
</dbReference>
<evidence type="ECO:0000259" key="3">
    <source>
        <dbReference type="PROSITE" id="PS51332"/>
    </source>
</evidence>
<evidence type="ECO:0000313" key="5">
    <source>
        <dbReference type="Proteomes" id="UP000199645"/>
    </source>
</evidence>
<dbReference type="PANTHER" id="PTHR45833:SF1">
    <property type="entry name" value="METHIONINE SYNTHASE"/>
    <property type="match status" value="1"/>
</dbReference>
<proteinExistence type="predicted"/>
<dbReference type="GO" id="GO:0008705">
    <property type="term" value="F:methionine synthase activity"/>
    <property type="evidence" value="ECO:0007669"/>
    <property type="project" value="TreeGrafter"/>
</dbReference>
<sequence length="350" mass="36997">MTTAAGTLTPITPRIADAYLHLVADGDEIGATELVSALLADGVPAQRIIVDLIGGAQRRVGELWAANRWSVAREHAATAVGERALAAVAARTTVHATRGRIALACVDGEWHGLPARMLAELLRLDGWRVDFLGASVPGRHLIVHLHQTGPDAVALSCMLPTRLPRAHAAITACRAAGLPVIAGGPGFGPGGRYAERLGAQAWAATGEEAVIRLATDWPPRNVTDLPLPEDEAFLGDEEYTHLARCRPQLIATAMARLATVYPPAGDYDAAQTESTSEDMGHIADFLAAALYVGEPDIFLDFVTWTTTVLSSRGVPSTALRQGLILIRDQLVDFPAATAMLNAAVRSLPGN</sequence>
<dbReference type="PROSITE" id="PS51332">
    <property type="entry name" value="B12_BINDING"/>
    <property type="match status" value="1"/>
</dbReference>